<evidence type="ECO:0000259" key="6">
    <source>
        <dbReference type="Pfam" id="PF03871"/>
    </source>
</evidence>
<protein>
    <recommendedName>
        <fullName evidence="8">DNA-directed RNA polymerases I, II, and III subunit RPABC1</fullName>
    </recommendedName>
</protein>
<dbReference type="InterPro" id="IPR014381">
    <property type="entry name" value="Arch_Rpo5/euc_Rpb5"/>
</dbReference>
<comment type="subcellular location">
    <subcellularLocation>
        <location evidence="1">Nucleus</location>
    </subcellularLocation>
</comment>
<dbReference type="NCBIfam" id="NF007129">
    <property type="entry name" value="PRK09570.1"/>
    <property type="match status" value="1"/>
</dbReference>
<dbReference type="SUPFAM" id="SSF53036">
    <property type="entry name" value="Eukaryotic RPB5 N-terminal domain"/>
    <property type="match status" value="1"/>
</dbReference>
<proteinExistence type="inferred from homology"/>
<evidence type="ECO:0000256" key="2">
    <source>
        <dbReference type="ARBA" id="ARBA00023163"/>
    </source>
</evidence>
<keyword evidence="3" id="KW-0539">Nucleus</keyword>
<evidence type="ECO:0000256" key="4">
    <source>
        <dbReference type="ARBA" id="ARBA00025765"/>
    </source>
</evidence>
<dbReference type="Pfam" id="PF01191">
    <property type="entry name" value="RNA_pol_Rpb5_C"/>
    <property type="match status" value="1"/>
</dbReference>
<dbReference type="HAMAP" id="MF_00025">
    <property type="entry name" value="RNApol_Rpo5_RPB5"/>
    <property type="match status" value="1"/>
</dbReference>
<dbReference type="GO" id="GO:0005736">
    <property type="term" value="C:RNA polymerase I complex"/>
    <property type="evidence" value="ECO:0007669"/>
    <property type="project" value="TreeGrafter"/>
</dbReference>
<dbReference type="PIRSF" id="PIRSF000747">
    <property type="entry name" value="RPB5"/>
    <property type="match status" value="1"/>
</dbReference>
<dbReference type="GO" id="GO:0005665">
    <property type="term" value="C:RNA polymerase II, core complex"/>
    <property type="evidence" value="ECO:0007669"/>
    <property type="project" value="TreeGrafter"/>
</dbReference>
<gene>
    <name evidence="7" type="ORF">PCOL08062_LOCUS6191</name>
</gene>
<evidence type="ECO:0000256" key="3">
    <source>
        <dbReference type="ARBA" id="ARBA00023242"/>
    </source>
</evidence>
<dbReference type="GO" id="GO:0042797">
    <property type="term" value="P:tRNA transcription by RNA polymerase III"/>
    <property type="evidence" value="ECO:0007669"/>
    <property type="project" value="TreeGrafter"/>
</dbReference>
<evidence type="ECO:0000259" key="5">
    <source>
        <dbReference type="Pfam" id="PF01191"/>
    </source>
</evidence>
<dbReference type="Gene3D" id="3.40.1340.10">
    <property type="entry name" value="RNA polymerase, Rpb5, N-terminal domain"/>
    <property type="match status" value="1"/>
</dbReference>
<dbReference type="InterPro" id="IPR000783">
    <property type="entry name" value="RNA_pol_subH/Rpb5_C"/>
</dbReference>
<dbReference type="GO" id="GO:0006366">
    <property type="term" value="P:transcription by RNA polymerase II"/>
    <property type="evidence" value="ECO:0007669"/>
    <property type="project" value="TreeGrafter"/>
</dbReference>
<dbReference type="FunFam" id="3.90.940.20:FF:000001">
    <property type="entry name" value="DNA-directed RNA polymerases I, II, and III subunit RPABC1"/>
    <property type="match status" value="1"/>
</dbReference>
<dbReference type="GO" id="GO:0006362">
    <property type="term" value="P:transcription elongation by RNA polymerase I"/>
    <property type="evidence" value="ECO:0007669"/>
    <property type="project" value="TreeGrafter"/>
</dbReference>
<evidence type="ECO:0000313" key="7">
    <source>
        <dbReference type="EMBL" id="CAD8239535.1"/>
    </source>
</evidence>
<dbReference type="EMBL" id="HBDZ01008086">
    <property type="protein sequence ID" value="CAD8239535.1"/>
    <property type="molecule type" value="Transcribed_RNA"/>
</dbReference>
<comment type="similarity">
    <text evidence="4">Belongs to the archaeal Rpo5/eukaryotic RPB5 RNA polymerase subunit family.</text>
</comment>
<dbReference type="PANTHER" id="PTHR10535:SF0">
    <property type="entry name" value="DNA-DIRECTED RNA POLYMERASES I, II, AND III SUBUNIT RPABC1"/>
    <property type="match status" value="1"/>
</dbReference>
<dbReference type="InterPro" id="IPR035913">
    <property type="entry name" value="RPB5-like_sf"/>
</dbReference>
<name>A0A7R9TM45_9VIRI</name>
<dbReference type="InterPro" id="IPR005571">
    <property type="entry name" value="RNA_pol_Rpb5_N"/>
</dbReference>
<accession>A0A7R9TM45</accession>
<reference evidence="7" key="1">
    <citation type="submission" date="2021-01" db="EMBL/GenBank/DDBJ databases">
        <authorList>
            <person name="Corre E."/>
            <person name="Pelletier E."/>
            <person name="Niang G."/>
            <person name="Scheremetjew M."/>
            <person name="Finn R."/>
            <person name="Kale V."/>
            <person name="Holt S."/>
            <person name="Cochrane G."/>
            <person name="Meng A."/>
            <person name="Brown T."/>
            <person name="Cohen L."/>
        </authorList>
    </citation>
    <scope>NUCLEOTIDE SEQUENCE</scope>
    <source>
        <strain evidence="7">CCMP1413</strain>
    </source>
</reference>
<dbReference type="Gene3D" id="3.90.940.20">
    <property type="entry name" value="RPB5-like RNA polymerase subunit"/>
    <property type="match status" value="1"/>
</dbReference>
<organism evidence="7">
    <name type="scientific">Prasinoderma coloniale</name>
    <dbReference type="NCBI Taxonomy" id="156133"/>
    <lineage>
        <taxon>Eukaryota</taxon>
        <taxon>Viridiplantae</taxon>
        <taxon>Prasinodermophyta</taxon>
        <taxon>Prasinodermophyceae</taxon>
        <taxon>Prasinodermales</taxon>
        <taxon>Prasinodermaceae</taxon>
        <taxon>Prasinoderma</taxon>
    </lineage>
</organism>
<keyword evidence="2" id="KW-0804">Transcription</keyword>
<evidence type="ECO:0000256" key="1">
    <source>
        <dbReference type="ARBA" id="ARBA00004123"/>
    </source>
</evidence>
<dbReference type="SUPFAM" id="SSF55287">
    <property type="entry name" value="RPB5-like RNA polymerase subunit"/>
    <property type="match status" value="1"/>
</dbReference>
<feature type="domain" description="RNA polymerase Rpb5 N-terminal" evidence="6">
    <location>
        <begin position="23"/>
        <end position="107"/>
    </location>
</feature>
<evidence type="ECO:0008006" key="8">
    <source>
        <dbReference type="Google" id="ProtNLM"/>
    </source>
</evidence>
<dbReference type="GO" id="GO:0003899">
    <property type="term" value="F:DNA-directed RNA polymerase activity"/>
    <property type="evidence" value="ECO:0007669"/>
    <property type="project" value="InterPro"/>
</dbReference>
<dbReference type="GO" id="GO:0005666">
    <property type="term" value="C:RNA polymerase III complex"/>
    <property type="evidence" value="ECO:0007669"/>
    <property type="project" value="TreeGrafter"/>
</dbReference>
<dbReference type="PANTHER" id="PTHR10535">
    <property type="entry name" value="DNA-DIRECTED RNA POLYMERASES I, II, AND III SUBUNIT RPABC1"/>
    <property type="match status" value="1"/>
</dbReference>
<dbReference type="Pfam" id="PF03871">
    <property type="entry name" value="RNA_pol_Rpb5_N"/>
    <property type="match status" value="1"/>
</dbReference>
<dbReference type="AlphaFoldDB" id="A0A7R9TM45"/>
<dbReference type="InterPro" id="IPR036710">
    <property type="entry name" value="RNA_pol_Rpb5_N_sf"/>
</dbReference>
<sequence length="223" mass="25697">MAGMEGGGGVGAGGGDKADKELLNMLYRVRRTACEMLVARDYLLERKEVEMTKEDFEKEYVKDGKLDRENLTAFAKKKDDPTEQIFVFFPDEAKVGVAKIKKFAERMKNEQVFRAIMVVQQSLTPFAKQCLVEMAPKYILEVFQEQELLVNITRHTLVPTHQILSDDEKKTLLERYKVKETQLPRVQHSDPVARFYGLNRGQVVRIIRPSETAGRYVMYRICV</sequence>
<dbReference type="FunFam" id="3.40.1340.10:FF:000001">
    <property type="entry name" value="DNA-directed RNA polymerases I, II, and III subunit RPABC1"/>
    <property type="match status" value="1"/>
</dbReference>
<dbReference type="GO" id="GO:0003677">
    <property type="term" value="F:DNA binding"/>
    <property type="evidence" value="ECO:0007669"/>
    <property type="project" value="InterPro"/>
</dbReference>
<feature type="domain" description="RNA polymerase subunit H/Rpb5 C-terminal" evidence="5">
    <location>
        <begin position="150"/>
        <end position="222"/>
    </location>
</feature>